<dbReference type="AlphaFoldDB" id="A0A6N4E3P1"/>
<dbReference type="SFLD" id="SFLDF00035">
    <property type="entry name" value="phosphoglycolate_phosphatase"/>
    <property type="match status" value="1"/>
</dbReference>
<reference evidence="1 2" key="1">
    <citation type="submission" date="2018-01" db="EMBL/GenBank/DDBJ databases">
        <title>Novel co-symbiosis in the lucinid bivalve Phacoides pectinatus.</title>
        <authorList>
            <person name="Lim S.J."/>
            <person name="Davis B.G."/>
            <person name="Gill D.E."/>
            <person name="Engel A.S."/>
            <person name="Anderson L.C."/>
            <person name="Campbell B.J."/>
        </authorList>
    </citation>
    <scope>NUCLEOTIDE SEQUENCE [LARGE SCALE GENOMIC DNA]</scope>
    <source>
        <strain evidence="1">N3_P5</strain>
    </source>
</reference>
<protein>
    <submittedName>
        <fullName evidence="1">Phosphatase</fullName>
    </submittedName>
</protein>
<dbReference type="InterPro" id="IPR006439">
    <property type="entry name" value="HAD-SF_hydro_IA"/>
</dbReference>
<dbReference type="InterPro" id="IPR036412">
    <property type="entry name" value="HAD-like_sf"/>
</dbReference>
<gene>
    <name evidence="1" type="ORF">C3L24_01835</name>
</gene>
<dbReference type="Pfam" id="PF00702">
    <property type="entry name" value="Hydrolase"/>
    <property type="match status" value="1"/>
</dbReference>
<dbReference type="Proteomes" id="UP000250928">
    <property type="component" value="Unassembled WGS sequence"/>
</dbReference>
<dbReference type="PANTHER" id="PTHR42896:SF2">
    <property type="entry name" value="CBBY-LIKE PROTEIN"/>
    <property type="match status" value="1"/>
</dbReference>
<dbReference type="Gene3D" id="3.40.50.1000">
    <property type="entry name" value="HAD superfamily/HAD-like"/>
    <property type="match status" value="1"/>
</dbReference>
<dbReference type="SFLD" id="SFLDG01129">
    <property type="entry name" value="C1.5:_HAD__Beta-PGM__Phosphata"/>
    <property type="match status" value="1"/>
</dbReference>
<dbReference type="InterPro" id="IPR023214">
    <property type="entry name" value="HAD_sf"/>
</dbReference>
<dbReference type="Gene3D" id="1.10.150.240">
    <property type="entry name" value="Putative phosphatase, domain 2"/>
    <property type="match status" value="1"/>
</dbReference>
<dbReference type="NCBIfam" id="TIGR01509">
    <property type="entry name" value="HAD-SF-IA-v3"/>
    <property type="match status" value="1"/>
</dbReference>
<dbReference type="EMBL" id="PQCO01000095">
    <property type="protein sequence ID" value="PUE05161.1"/>
    <property type="molecule type" value="Genomic_DNA"/>
</dbReference>
<dbReference type="CDD" id="cd07528">
    <property type="entry name" value="HAD_CbbY-like"/>
    <property type="match status" value="1"/>
</dbReference>
<evidence type="ECO:0000313" key="1">
    <source>
        <dbReference type="EMBL" id="PUE05161.1"/>
    </source>
</evidence>
<dbReference type="InterPro" id="IPR023198">
    <property type="entry name" value="PGP-like_dom2"/>
</dbReference>
<dbReference type="SFLD" id="SFLDG01135">
    <property type="entry name" value="C1.5.6:_HAD__Beta-PGM__Phospha"/>
    <property type="match status" value="1"/>
</dbReference>
<sequence length="257" mass="27770">MAKLEVLLFDVDGTLADTERDGHRVAFNRAFAERGLDWRWDEGLYGELLAVTGGKERIRRYIEKTHPGFSGEGDLDEYIAGLHQLKTKHFKQIMAEGRLPLRSGVLRLIGEARQAGLRLGIATTTTPANVTALLGAAIGEEATSWFDVIAAGDIVPAKKPAPDIYLWAMEQLGVEPAQCAALEDSENGIKSVRAAGIPTVIITVNGYTRHERFDGASIVVDQLGEPGEPCEVLSSNRAGTRIVDLALIRALHEAGGC</sequence>
<dbReference type="GO" id="GO:0016787">
    <property type="term" value="F:hydrolase activity"/>
    <property type="evidence" value="ECO:0007669"/>
    <property type="project" value="InterPro"/>
</dbReference>
<dbReference type="SUPFAM" id="SSF56784">
    <property type="entry name" value="HAD-like"/>
    <property type="match status" value="1"/>
</dbReference>
<dbReference type="SFLD" id="SFLDS00003">
    <property type="entry name" value="Haloacid_Dehalogenase"/>
    <property type="match status" value="1"/>
</dbReference>
<organism evidence="1 2">
    <name type="scientific">Candidatus Sedimenticola endophacoides</name>
    <dbReference type="NCBI Taxonomy" id="2548426"/>
    <lineage>
        <taxon>Bacteria</taxon>
        <taxon>Pseudomonadati</taxon>
        <taxon>Pseudomonadota</taxon>
        <taxon>Gammaproteobacteria</taxon>
        <taxon>Chromatiales</taxon>
        <taxon>Sedimenticolaceae</taxon>
        <taxon>Sedimenticola</taxon>
    </lineage>
</organism>
<accession>A0A6N4E3P1</accession>
<name>A0A6N4E3P1_9GAMM</name>
<dbReference type="PRINTS" id="PR00413">
    <property type="entry name" value="HADHALOGNASE"/>
</dbReference>
<comment type="caution">
    <text evidence="1">The sequence shown here is derived from an EMBL/GenBank/DDBJ whole genome shotgun (WGS) entry which is preliminary data.</text>
</comment>
<dbReference type="PANTHER" id="PTHR42896">
    <property type="entry name" value="XYLULOSE-1,5-BISPHOSPHATE (XUBP) PHOSPHATASE"/>
    <property type="match status" value="1"/>
</dbReference>
<proteinExistence type="predicted"/>
<dbReference type="InterPro" id="IPR044999">
    <property type="entry name" value="CbbY-like"/>
</dbReference>
<evidence type="ECO:0000313" key="2">
    <source>
        <dbReference type="Proteomes" id="UP000250928"/>
    </source>
</evidence>